<feature type="transmembrane region" description="Helical" evidence="2">
    <location>
        <begin position="172"/>
        <end position="192"/>
    </location>
</feature>
<evidence type="ECO:0000256" key="2">
    <source>
        <dbReference type="SAM" id="Phobius"/>
    </source>
</evidence>
<keyword evidence="2" id="KW-0812">Transmembrane</keyword>
<dbReference type="InterPro" id="IPR011047">
    <property type="entry name" value="Quinoprotein_ADH-like_sf"/>
</dbReference>
<feature type="compositionally biased region" description="Low complexity" evidence="1">
    <location>
        <begin position="1"/>
        <end position="11"/>
    </location>
</feature>
<evidence type="ECO:0000259" key="3">
    <source>
        <dbReference type="Pfam" id="PF13360"/>
    </source>
</evidence>
<keyword evidence="2" id="KW-0472">Membrane</keyword>
<feature type="domain" description="Pyrrolo-quinoline quinone repeat" evidence="3">
    <location>
        <begin position="260"/>
        <end position="387"/>
    </location>
</feature>
<dbReference type="RefSeq" id="WP_083192559.1">
    <property type="nucleotide sequence ID" value="NZ_CP020570.1"/>
</dbReference>
<dbReference type="AlphaFoldDB" id="A0A1V0UAE5"/>
<protein>
    <recommendedName>
        <fullName evidence="3">Pyrrolo-quinoline quinone repeat domain-containing protein</fullName>
    </recommendedName>
</protein>
<dbReference type="InterPro" id="IPR002372">
    <property type="entry name" value="PQQ_rpt_dom"/>
</dbReference>
<reference evidence="4 5" key="1">
    <citation type="submission" date="2017-03" db="EMBL/GenBank/DDBJ databases">
        <title>Complete Genome Sequence of a natural compounds producer, Streptomyces violaceus S21.</title>
        <authorList>
            <person name="Zhong C."/>
            <person name="Zhao Z."/>
            <person name="Fu J."/>
            <person name="Zong G."/>
            <person name="Qin R."/>
            <person name="Cao G."/>
        </authorList>
    </citation>
    <scope>NUCLEOTIDE SEQUENCE [LARGE SCALE GENOMIC DNA]</scope>
    <source>
        <strain evidence="4 5">S21</strain>
    </source>
</reference>
<accession>A0A1V0UAE5</accession>
<dbReference type="Proteomes" id="UP000192445">
    <property type="component" value="Chromosome"/>
</dbReference>
<feature type="region of interest" description="Disordered" evidence="1">
    <location>
        <begin position="196"/>
        <end position="240"/>
    </location>
</feature>
<dbReference type="OrthoDB" id="3944519at2"/>
<evidence type="ECO:0000256" key="1">
    <source>
        <dbReference type="SAM" id="MobiDB-lite"/>
    </source>
</evidence>
<feature type="compositionally biased region" description="Low complexity" evidence="1">
    <location>
        <begin position="111"/>
        <end position="138"/>
    </location>
</feature>
<dbReference type="InterPro" id="IPR015943">
    <property type="entry name" value="WD40/YVTN_repeat-like_dom_sf"/>
</dbReference>
<sequence length="646" mass="67582">MSQPPSQQPPQGGFGAPQEPPNGAPQPPQGPPPQTPPGPPPQTPPPAQPPAAPPQTPPSGAPGYGYPQQPPTQPGYGYPQQPGQAPGPYGQQPGPYSQQAPGPYGQPAPGPYGQQAPGPYGQQPGPYGQQAPGPYGQQPQGGYGYPTQQYPGAPGPGGPGSGGGFLKNKTGIVVAAALAVVLIAGTGTWLLLSGGDDDPKKPVANTSNDPKPPSGSATPDEGDGNGDGREGNDDLNAGRKPGEAKVAWLQKNDVDLPRNGASVHGPWFAGDVVAKAMYRSVSGYSVADGKQKWTVPLPADICAAPNAPTADGKIVIGVNDGTTDKAKCTVLQMIDLSTGKPGWKKSVKQNGTWDFMQDLSLAISGDTVAVGRSNNSNAYRVSDGKELFGNPSGNCKPYAFAGGPKLIAAVNCRNGDFDNPQEQVQELDPASGKPKWTYQPPRGWEVSKVYSTTPLVIRLDHEKKKQWAVAALTDAGKLRSQLAPAKNDKPTADCGRGMAILSKKLEGCGGVVADADTFYMATEDDTSGTSRTNKIIAFDLNTGKPKWYAPAPAERVLKPLGMEGGELLLYMQPKYDAAGAVMTLPQAGGTPKTLLQHPESAGRIENGFFSSRILYRDGRSYIFSTRVSASNDKEEMEQTTMLVFSK</sequence>
<dbReference type="Pfam" id="PF13360">
    <property type="entry name" value="PQQ_2"/>
    <property type="match status" value="1"/>
</dbReference>
<dbReference type="STRING" id="1935.B1H20_13025"/>
<evidence type="ECO:0000313" key="5">
    <source>
        <dbReference type="Proteomes" id="UP000192445"/>
    </source>
</evidence>
<gene>
    <name evidence="4" type="ORF">B1H20_13025</name>
</gene>
<feature type="compositionally biased region" description="Basic and acidic residues" evidence="1">
    <location>
        <begin position="226"/>
        <end position="240"/>
    </location>
</feature>
<feature type="region of interest" description="Disordered" evidence="1">
    <location>
        <begin position="1"/>
        <end position="162"/>
    </location>
</feature>
<dbReference type="KEGG" id="svu:B1H20_13025"/>
<organism evidence="4 5">
    <name type="scientific">Streptomyces violaceoruber</name>
    <dbReference type="NCBI Taxonomy" id="1935"/>
    <lineage>
        <taxon>Bacteria</taxon>
        <taxon>Bacillati</taxon>
        <taxon>Actinomycetota</taxon>
        <taxon>Actinomycetes</taxon>
        <taxon>Kitasatosporales</taxon>
        <taxon>Streptomycetaceae</taxon>
        <taxon>Streptomyces</taxon>
        <taxon>Streptomyces violaceoruber group</taxon>
    </lineage>
</organism>
<evidence type="ECO:0000313" key="4">
    <source>
        <dbReference type="EMBL" id="ARF62223.1"/>
    </source>
</evidence>
<feature type="compositionally biased region" description="Low complexity" evidence="1">
    <location>
        <begin position="74"/>
        <end position="103"/>
    </location>
</feature>
<dbReference type="Gene3D" id="2.130.10.10">
    <property type="entry name" value="YVTN repeat-like/Quinoprotein amine dehydrogenase"/>
    <property type="match status" value="1"/>
</dbReference>
<dbReference type="SUPFAM" id="SSF50998">
    <property type="entry name" value="Quinoprotein alcohol dehydrogenase-like"/>
    <property type="match status" value="1"/>
</dbReference>
<proteinExistence type="predicted"/>
<name>A0A1V0UAE5_STRVN</name>
<keyword evidence="2" id="KW-1133">Transmembrane helix</keyword>
<dbReference type="EMBL" id="CP020570">
    <property type="protein sequence ID" value="ARF62223.1"/>
    <property type="molecule type" value="Genomic_DNA"/>
</dbReference>
<feature type="compositionally biased region" description="Pro residues" evidence="1">
    <location>
        <begin position="18"/>
        <end position="60"/>
    </location>
</feature>